<dbReference type="Pfam" id="PF00254">
    <property type="entry name" value="FKBP_C"/>
    <property type="match status" value="1"/>
</dbReference>
<dbReference type="GO" id="GO:0043022">
    <property type="term" value="F:ribosome binding"/>
    <property type="evidence" value="ECO:0007669"/>
    <property type="project" value="TreeGrafter"/>
</dbReference>
<comment type="subcellular location">
    <subcellularLocation>
        <location evidence="11">Cytoplasm</location>
    </subcellularLocation>
    <text evidence="11">About half TF is bound to the ribosome near the polypeptide exit tunnel while the other half is free in the cytoplasm.</text>
</comment>
<dbReference type="GO" id="GO:0044183">
    <property type="term" value="F:protein folding chaperone"/>
    <property type="evidence" value="ECO:0007669"/>
    <property type="project" value="TreeGrafter"/>
</dbReference>
<sequence>MSNVIENLGKLDRKVTLAIPKAEVQKETQERLARLSKTVKMSGFRPGKVPMKMVEKQYGQQVEFEVRFDKAARKFFDITQAQEVKVAGQPKFDIKTEGVADDELAFEATFEVYPEVKIGDLASAEVTRTKTEIGDAEIDKTVDILRKQRVHFHGRGDAGAHGDGGADVAAQNGDRVTLDFVGKIDGVEFAGGKAEDFVYVLGEGRMLPEFETATLGLKVGESKSFPLTFPADYHGKEVAGKTAEFTVTLKKVEWAHLPEVDDAFAKSLGIADGSVEKMRADIRENLEREVKRRTHSMLKDQVMEALLKVSELDVPKALVEQDQERLVEMARRDLEQRGMPNAKDMPIPAEMFTQQAERRVKLGLILAEIVKANGLEAKPDQIKAEIEDFAKSYEDPKEVMRWYYGDQQRLAEMEAYVLENNVVNFVCDKAKVADKTVSFEELTAAPAQA</sequence>
<evidence type="ECO:0000256" key="5">
    <source>
        <dbReference type="ARBA" id="ARBA00022618"/>
    </source>
</evidence>
<dbReference type="InterPro" id="IPR027304">
    <property type="entry name" value="Trigger_fact/SurA_dom_sf"/>
</dbReference>
<dbReference type="InterPro" id="IPR046357">
    <property type="entry name" value="PPIase_dom_sf"/>
</dbReference>
<keyword evidence="7 11" id="KW-0143">Chaperone</keyword>
<dbReference type="RefSeq" id="WP_024569898.1">
    <property type="nucleotide sequence ID" value="NZ_CP037900.1"/>
</dbReference>
<accession>A0A482ISD1</accession>
<keyword evidence="8 11" id="KW-0413">Isomerase</keyword>
<evidence type="ECO:0000256" key="9">
    <source>
        <dbReference type="ARBA" id="ARBA00023306"/>
    </source>
</evidence>
<reference evidence="15 16" key="1">
    <citation type="submission" date="2019-03" db="EMBL/GenBank/DDBJ databases">
        <title>Comparative insights into the high quality Complete genome sequence of highly metal resistant Cupriavidus metallidurans strain BS1 isolated from a gold-copper mine.</title>
        <authorList>
            <person name="Mazhar H.S."/>
            <person name="Rensing C."/>
        </authorList>
    </citation>
    <scope>NUCLEOTIDE SEQUENCE [LARGE SCALE GENOMIC DNA]</scope>
    <source>
        <strain evidence="15 16">BS1</strain>
    </source>
</reference>
<comment type="similarity">
    <text evidence="2 11 13">Belongs to the FKBP-type PPIase family. Tig subfamily.</text>
</comment>
<dbReference type="Gene3D" id="3.10.50.40">
    <property type="match status" value="1"/>
</dbReference>
<dbReference type="Proteomes" id="UP000253772">
    <property type="component" value="Chromosome c1"/>
</dbReference>
<evidence type="ECO:0000256" key="10">
    <source>
        <dbReference type="ARBA" id="ARBA00029986"/>
    </source>
</evidence>
<dbReference type="InterPro" id="IPR037041">
    <property type="entry name" value="Trigger_fac_C_sf"/>
</dbReference>
<evidence type="ECO:0000256" key="1">
    <source>
        <dbReference type="ARBA" id="ARBA00000971"/>
    </source>
</evidence>
<organism evidence="15 16">
    <name type="scientific">Cupriavidus metallidurans</name>
    <dbReference type="NCBI Taxonomy" id="119219"/>
    <lineage>
        <taxon>Bacteria</taxon>
        <taxon>Pseudomonadati</taxon>
        <taxon>Pseudomonadota</taxon>
        <taxon>Betaproteobacteria</taxon>
        <taxon>Burkholderiales</taxon>
        <taxon>Burkholderiaceae</taxon>
        <taxon>Cupriavidus</taxon>
    </lineage>
</organism>
<dbReference type="GO" id="GO:0051083">
    <property type="term" value="P:'de novo' cotranslational protein folding"/>
    <property type="evidence" value="ECO:0007669"/>
    <property type="project" value="TreeGrafter"/>
</dbReference>
<name>A0A482ISD1_9BURK</name>
<dbReference type="PANTHER" id="PTHR30560:SF3">
    <property type="entry name" value="TRIGGER FACTOR-LIKE PROTEIN TIG, CHLOROPLASTIC"/>
    <property type="match status" value="1"/>
</dbReference>
<comment type="catalytic activity">
    <reaction evidence="1 11 12">
        <text>[protein]-peptidylproline (omega=180) = [protein]-peptidylproline (omega=0)</text>
        <dbReference type="Rhea" id="RHEA:16237"/>
        <dbReference type="Rhea" id="RHEA-COMP:10747"/>
        <dbReference type="Rhea" id="RHEA-COMP:10748"/>
        <dbReference type="ChEBI" id="CHEBI:83833"/>
        <dbReference type="ChEBI" id="CHEBI:83834"/>
        <dbReference type="EC" id="5.2.1.8"/>
    </reaction>
</comment>
<dbReference type="OrthoDB" id="9767721at2"/>
<dbReference type="SUPFAM" id="SSF54534">
    <property type="entry name" value="FKBP-like"/>
    <property type="match status" value="1"/>
</dbReference>
<evidence type="ECO:0000256" key="8">
    <source>
        <dbReference type="ARBA" id="ARBA00023235"/>
    </source>
</evidence>
<evidence type="ECO:0000256" key="13">
    <source>
        <dbReference type="RuleBase" id="RU003914"/>
    </source>
</evidence>
<evidence type="ECO:0000313" key="16">
    <source>
        <dbReference type="Proteomes" id="UP000253772"/>
    </source>
</evidence>
<dbReference type="EMBL" id="CP037900">
    <property type="protein sequence ID" value="QBP10049.1"/>
    <property type="molecule type" value="Genomic_DNA"/>
</dbReference>
<dbReference type="Pfam" id="PF05697">
    <property type="entry name" value="Trigger_N"/>
    <property type="match status" value="1"/>
</dbReference>
<dbReference type="InterPro" id="IPR008881">
    <property type="entry name" value="Trigger_fac_ribosome-bd_bac"/>
</dbReference>
<comment type="function">
    <text evidence="11">Involved in protein export. Acts as a chaperone by maintaining the newly synthesized protein in an open conformation. Functions as a peptidyl-prolyl cis-trans isomerase.</text>
</comment>
<evidence type="ECO:0000256" key="12">
    <source>
        <dbReference type="PROSITE-ProRule" id="PRU00277"/>
    </source>
</evidence>
<dbReference type="GO" id="GO:0005737">
    <property type="term" value="C:cytoplasm"/>
    <property type="evidence" value="ECO:0007669"/>
    <property type="project" value="UniProtKB-SubCell"/>
</dbReference>
<dbReference type="FunFam" id="3.10.50.40:FF:000001">
    <property type="entry name" value="Trigger factor"/>
    <property type="match status" value="1"/>
</dbReference>
<keyword evidence="6 11" id="KW-0697">Rotamase</keyword>
<dbReference type="InterPro" id="IPR001179">
    <property type="entry name" value="PPIase_FKBP_dom"/>
</dbReference>
<dbReference type="NCBIfam" id="TIGR00115">
    <property type="entry name" value="tig"/>
    <property type="match status" value="1"/>
</dbReference>
<dbReference type="SUPFAM" id="SSF109998">
    <property type="entry name" value="Triger factor/SurA peptide-binding domain-like"/>
    <property type="match status" value="1"/>
</dbReference>
<dbReference type="GO" id="GO:0043335">
    <property type="term" value="P:protein unfolding"/>
    <property type="evidence" value="ECO:0007669"/>
    <property type="project" value="TreeGrafter"/>
</dbReference>
<dbReference type="GO" id="GO:0051301">
    <property type="term" value="P:cell division"/>
    <property type="evidence" value="ECO:0007669"/>
    <property type="project" value="UniProtKB-KW"/>
</dbReference>
<keyword evidence="5 11" id="KW-0132">Cell division</keyword>
<evidence type="ECO:0000256" key="6">
    <source>
        <dbReference type="ARBA" id="ARBA00023110"/>
    </source>
</evidence>
<dbReference type="PANTHER" id="PTHR30560">
    <property type="entry name" value="TRIGGER FACTOR CHAPERONE AND PEPTIDYL-PROLYL CIS/TRANS ISOMERASE"/>
    <property type="match status" value="1"/>
</dbReference>
<dbReference type="EC" id="5.2.1.8" evidence="3 11"/>
<evidence type="ECO:0000256" key="2">
    <source>
        <dbReference type="ARBA" id="ARBA00005464"/>
    </source>
</evidence>
<evidence type="ECO:0000259" key="14">
    <source>
        <dbReference type="PROSITE" id="PS50059"/>
    </source>
</evidence>
<keyword evidence="11" id="KW-0963">Cytoplasm</keyword>
<dbReference type="PIRSF" id="PIRSF003095">
    <property type="entry name" value="Trigger_factor"/>
    <property type="match status" value="1"/>
</dbReference>
<dbReference type="HAMAP" id="MF_00303">
    <property type="entry name" value="Trigger_factor_Tig"/>
    <property type="match status" value="1"/>
</dbReference>
<protein>
    <recommendedName>
        <fullName evidence="4 11">Trigger factor</fullName>
        <shortName evidence="11">TF</shortName>
        <ecNumber evidence="3 11">5.2.1.8</ecNumber>
    </recommendedName>
    <alternativeName>
        <fullName evidence="10 11">PPIase</fullName>
    </alternativeName>
</protein>
<dbReference type="AlphaFoldDB" id="A0A482ISD1"/>
<dbReference type="Gene3D" id="3.30.70.1050">
    <property type="entry name" value="Trigger factor ribosome-binding domain"/>
    <property type="match status" value="1"/>
</dbReference>
<evidence type="ECO:0000256" key="11">
    <source>
        <dbReference type="HAMAP-Rule" id="MF_00303"/>
    </source>
</evidence>
<gene>
    <name evidence="11" type="primary">tig</name>
    <name evidence="15" type="ORF">DDF84_009885</name>
</gene>
<dbReference type="GO" id="GO:0003755">
    <property type="term" value="F:peptidyl-prolyl cis-trans isomerase activity"/>
    <property type="evidence" value="ECO:0007669"/>
    <property type="project" value="UniProtKB-UniRule"/>
</dbReference>
<dbReference type="Pfam" id="PF05698">
    <property type="entry name" value="Trigger_C"/>
    <property type="match status" value="1"/>
</dbReference>
<dbReference type="InterPro" id="IPR036611">
    <property type="entry name" value="Trigger_fac_ribosome-bd_sf"/>
</dbReference>
<feature type="domain" description="PPIase FKBP-type" evidence="14">
    <location>
        <begin position="173"/>
        <end position="258"/>
    </location>
</feature>
<dbReference type="InterPro" id="IPR008880">
    <property type="entry name" value="Trigger_fac_C"/>
</dbReference>
<comment type="domain">
    <text evidence="11">Consists of 3 domains; the N-terminus binds the ribosome, the middle domain has PPIase activity, while the C-terminus has intrinsic chaperone activity on its own.</text>
</comment>
<evidence type="ECO:0000256" key="7">
    <source>
        <dbReference type="ARBA" id="ARBA00023186"/>
    </source>
</evidence>
<evidence type="ECO:0000256" key="3">
    <source>
        <dbReference type="ARBA" id="ARBA00013194"/>
    </source>
</evidence>
<dbReference type="InterPro" id="IPR005215">
    <property type="entry name" value="Trig_fac"/>
</dbReference>
<dbReference type="Gene3D" id="1.10.3120.10">
    <property type="entry name" value="Trigger factor, C-terminal domain"/>
    <property type="match status" value="1"/>
</dbReference>
<keyword evidence="9 11" id="KW-0131">Cell cycle</keyword>
<dbReference type="SUPFAM" id="SSF102735">
    <property type="entry name" value="Trigger factor ribosome-binding domain"/>
    <property type="match status" value="1"/>
</dbReference>
<dbReference type="PROSITE" id="PS50059">
    <property type="entry name" value="FKBP_PPIASE"/>
    <property type="match status" value="1"/>
</dbReference>
<proteinExistence type="inferred from homology"/>
<dbReference type="GO" id="GO:0015031">
    <property type="term" value="P:protein transport"/>
    <property type="evidence" value="ECO:0007669"/>
    <property type="project" value="UniProtKB-UniRule"/>
</dbReference>
<evidence type="ECO:0000313" key="15">
    <source>
        <dbReference type="EMBL" id="QBP10049.1"/>
    </source>
</evidence>
<evidence type="ECO:0000256" key="4">
    <source>
        <dbReference type="ARBA" id="ARBA00016902"/>
    </source>
</evidence>